<feature type="compositionally biased region" description="Basic and acidic residues" evidence="5">
    <location>
        <begin position="109"/>
        <end position="140"/>
    </location>
</feature>
<comment type="caution">
    <text evidence="7">The sequence shown here is derived from an EMBL/GenBank/DDBJ whole genome shotgun (WGS) entry which is preliminary data.</text>
</comment>
<feature type="compositionally biased region" description="Basic and acidic residues" evidence="5">
    <location>
        <begin position="738"/>
        <end position="764"/>
    </location>
</feature>
<dbReference type="GO" id="GO:0006397">
    <property type="term" value="P:mRNA processing"/>
    <property type="evidence" value="ECO:0007669"/>
    <property type="project" value="UniProtKB-KW"/>
</dbReference>
<name>A0A834LX40_RHOSS</name>
<dbReference type="GO" id="GO:0016607">
    <property type="term" value="C:nuclear speck"/>
    <property type="evidence" value="ECO:0007669"/>
    <property type="project" value="TreeGrafter"/>
</dbReference>
<feature type="domain" description="Pre-mRNA polyadenylation factor Fip1" evidence="6">
    <location>
        <begin position="357"/>
        <end position="399"/>
    </location>
</feature>
<proteinExistence type="inferred from homology"/>
<evidence type="ECO:0000256" key="3">
    <source>
        <dbReference type="ARBA" id="ARBA00022664"/>
    </source>
</evidence>
<dbReference type="InterPro" id="IPR007854">
    <property type="entry name" value="Fip1_dom"/>
</dbReference>
<dbReference type="InterPro" id="IPR044976">
    <property type="entry name" value="FIPS5/FIPS3-like"/>
</dbReference>
<feature type="compositionally biased region" description="Polar residues" evidence="5">
    <location>
        <begin position="1134"/>
        <end position="1143"/>
    </location>
</feature>
<feature type="region of interest" description="Disordered" evidence="5">
    <location>
        <begin position="16"/>
        <end position="173"/>
    </location>
</feature>
<feature type="region of interest" description="Disordered" evidence="5">
    <location>
        <begin position="1308"/>
        <end position="1410"/>
    </location>
</feature>
<evidence type="ECO:0000313" key="8">
    <source>
        <dbReference type="Proteomes" id="UP000626092"/>
    </source>
</evidence>
<keyword evidence="4" id="KW-0539">Nucleus</keyword>
<reference evidence="7" key="1">
    <citation type="submission" date="2019-11" db="EMBL/GenBank/DDBJ databases">
        <authorList>
            <person name="Liu Y."/>
            <person name="Hou J."/>
            <person name="Li T.-Q."/>
            <person name="Guan C.-H."/>
            <person name="Wu X."/>
            <person name="Wu H.-Z."/>
            <person name="Ling F."/>
            <person name="Zhang R."/>
            <person name="Shi X.-G."/>
            <person name="Ren J.-P."/>
            <person name="Chen E.-F."/>
            <person name="Sun J.-M."/>
        </authorList>
    </citation>
    <scope>NUCLEOTIDE SEQUENCE</scope>
    <source>
        <strain evidence="7">Adult_tree_wgs_1</strain>
        <tissue evidence="7">Leaves</tissue>
    </source>
</reference>
<evidence type="ECO:0000259" key="6">
    <source>
        <dbReference type="Pfam" id="PF05182"/>
    </source>
</evidence>
<feature type="compositionally biased region" description="Low complexity" evidence="5">
    <location>
        <begin position="80"/>
        <end position="91"/>
    </location>
</feature>
<feature type="region of interest" description="Disordered" evidence="5">
    <location>
        <begin position="1253"/>
        <end position="1283"/>
    </location>
</feature>
<comment type="similarity">
    <text evidence="2">Belongs to the FIP1 family.</text>
</comment>
<dbReference type="PANTHER" id="PTHR36884:SF1">
    <property type="entry name" value="FIP1[V]-LIKE PROTEIN"/>
    <property type="match status" value="1"/>
</dbReference>
<feature type="compositionally biased region" description="Basic and acidic residues" evidence="5">
    <location>
        <begin position="785"/>
        <end position="886"/>
    </location>
</feature>
<evidence type="ECO:0000256" key="1">
    <source>
        <dbReference type="ARBA" id="ARBA00004123"/>
    </source>
</evidence>
<feature type="compositionally biased region" description="Polar residues" evidence="5">
    <location>
        <begin position="69"/>
        <end position="79"/>
    </location>
</feature>
<gene>
    <name evidence="7" type="ORF">RHSIM_Rhsim01G0045400</name>
</gene>
<dbReference type="Proteomes" id="UP000626092">
    <property type="component" value="Unassembled WGS sequence"/>
</dbReference>
<evidence type="ECO:0000256" key="2">
    <source>
        <dbReference type="ARBA" id="ARBA00007459"/>
    </source>
</evidence>
<feature type="compositionally biased region" description="Polar residues" evidence="5">
    <location>
        <begin position="556"/>
        <end position="568"/>
    </location>
</feature>
<feature type="compositionally biased region" description="Pro residues" evidence="5">
    <location>
        <begin position="54"/>
        <end position="64"/>
    </location>
</feature>
<comment type="subcellular location">
    <subcellularLocation>
        <location evidence="1">Nucleus</location>
    </subcellularLocation>
</comment>
<dbReference type="GO" id="GO:0003723">
    <property type="term" value="F:RNA binding"/>
    <property type="evidence" value="ECO:0007669"/>
    <property type="project" value="TreeGrafter"/>
</dbReference>
<feature type="compositionally biased region" description="Basic and acidic residues" evidence="5">
    <location>
        <begin position="596"/>
        <end position="606"/>
    </location>
</feature>
<feature type="region of interest" description="Disordered" evidence="5">
    <location>
        <begin position="529"/>
        <end position="1029"/>
    </location>
</feature>
<evidence type="ECO:0000313" key="7">
    <source>
        <dbReference type="EMBL" id="KAF7154092.1"/>
    </source>
</evidence>
<feature type="compositionally biased region" description="Acidic residues" evidence="5">
    <location>
        <begin position="160"/>
        <end position="173"/>
    </location>
</feature>
<evidence type="ECO:0000256" key="4">
    <source>
        <dbReference type="ARBA" id="ARBA00023242"/>
    </source>
</evidence>
<feature type="compositionally biased region" description="Basic and acidic residues" evidence="5">
    <location>
        <begin position="1268"/>
        <end position="1283"/>
    </location>
</feature>
<accession>A0A834LX40</accession>
<feature type="compositionally biased region" description="Basic and acidic residues" evidence="5">
    <location>
        <begin position="893"/>
        <end position="910"/>
    </location>
</feature>
<feature type="compositionally biased region" description="Polar residues" evidence="5">
    <location>
        <begin position="655"/>
        <end position="670"/>
    </location>
</feature>
<keyword evidence="8" id="KW-1185">Reference proteome</keyword>
<feature type="compositionally biased region" description="Basic and acidic residues" evidence="5">
    <location>
        <begin position="644"/>
        <end position="653"/>
    </location>
</feature>
<dbReference type="EMBL" id="WJXA01000001">
    <property type="protein sequence ID" value="KAF7154092.1"/>
    <property type="molecule type" value="Genomic_DNA"/>
</dbReference>
<feature type="compositionally biased region" description="Basic and acidic residues" evidence="5">
    <location>
        <begin position="617"/>
        <end position="631"/>
    </location>
</feature>
<evidence type="ECO:0000256" key="5">
    <source>
        <dbReference type="SAM" id="MobiDB-lite"/>
    </source>
</evidence>
<protein>
    <recommendedName>
        <fullName evidence="6">Pre-mRNA polyadenylation factor Fip1 domain-containing protein</fullName>
    </recommendedName>
</protein>
<feature type="compositionally biased region" description="Basic and acidic residues" evidence="5">
    <location>
        <begin position="1308"/>
        <end position="1320"/>
    </location>
</feature>
<organism evidence="7 8">
    <name type="scientific">Rhododendron simsii</name>
    <name type="common">Sims's rhododendron</name>
    <dbReference type="NCBI Taxonomy" id="118357"/>
    <lineage>
        <taxon>Eukaryota</taxon>
        <taxon>Viridiplantae</taxon>
        <taxon>Streptophyta</taxon>
        <taxon>Embryophyta</taxon>
        <taxon>Tracheophyta</taxon>
        <taxon>Spermatophyta</taxon>
        <taxon>Magnoliopsida</taxon>
        <taxon>eudicotyledons</taxon>
        <taxon>Gunneridae</taxon>
        <taxon>Pentapetalae</taxon>
        <taxon>asterids</taxon>
        <taxon>Ericales</taxon>
        <taxon>Ericaceae</taxon>
        <taxon>Ericoideae</taxon>
        <taxon>Rhodoreae</taxon>
        <taxon>Rhododendron</taxon>
    </lineage>
</organism>
<sequence length="1410" mass="159041">MEDDDEFGDLYTDVLRQFQPSPASSPPPVPPKSAIDLNLPTQNDDVFPLGAAPNPNPNPNPNPKPNLNFTLSHHAQTLASNSPPDSNRNSNQEAVRDEGLADGASSESRVLERGGKDDFLVVEKNEGLIDKEENFDRFDIEEAEEEEPVIPGVSDRQGEGNDDWVSESDDDDDLKIVLNESNHDGMVMEGLGDEDDDDDPLVIVADSDPGRVPMEEREWAEDATARGADGERNEVGEGAKVNGGAVVAPKIGFNSSFTYQPFHSQFKYVRPGTAPMPGSVPVGLVGAPGQVRPPVNMGPVAGFGRSDWRPTGIRNTFPMQKNLHPGSGMNVWGNNTAGRGFGSGLDFTLPSHKTIFEVDIDSFEEKPWRLPGLDMSDFFNFGLNEETWKDYCKQLEQLRVETTMQSKIRVYESGRTEQEYDPDLPPELAAAAGVRDTSENANIAKLDGGQIDIAKGSQDVRPPLPIGRAIQVETSSVERLPSTDTRPLRIRDPDVIIEAELPPEVEEAVAAGGGEVVLVDGVIVLQGSTDDASLPGNDVTEQPENEPLMEGFRGGQETNGDIIEQQSGGRKREIVGRRAPFMNPVHDNMIEGESLLPHRPDSRERSSSNPGRNVGTLHEERQAKGRARDRSPIMTHSSSTLDKGVLDTQKEDSVESSGGKQSNQFSSPATVGSAEEPEVEHRDGLHGSSVMSDRGEMALDRTTFTDTHISESPLPSVKKQKLSSRVRQSPDQEIGNEGDIKAARSRENSKARSDSSRDYHKFPDSIDEEVVQRGRSTQMGNLKRPYGEDEQSVRRKRREVEKHRMVEKGWEDSHSRRDLDPHLARHSHMKTEGIDRRKERENSEGVWQQRDDDPHGRRARAEETRNKVRERERMEKDEHLQLRKQLDNGNSRGYHDRDVGSRPRERDDNLKSQYENMNNHYTKRRKEEDYSRRDGEKEEILHSHRENPSRRKRDRDDALDLRKRDDQVRTREDNYNSVRYKEDDWIHRDRDQMHRTKQSHEESLLKREREERREGVRKSGRAAEEKLWVPHGRVKDEYKGNSARDYQFKETSRHNEQLMRRVEDGTLSQHRGHDDFHSTRGSQHNEDERRSRQEREGTRRDLVGGGSDNNRVHEKKRKANTRSKDSKGGDGNSVGPSTISQEDQSGHMNERVRYNSRNTNMPLLRKRGHVVLFMVLGIGIDSCGSHFDPTSDIWLLLRMHQTVVLNLTSSEEYFCSDASRFGSRRTTVCPTISSILLPPNKWYSAVILKGTTEQGKHNEDASSDDEQRDSRRGRSKLERWTSHKERDFNINSKSSSSSMKVKEIDKCKNGASKLPEESSKTVETIDGQHPLGGQKDQNDGKSVGGRDSDTAAKLKQRSERFKLPIPNDKEATVIKKMESEPLLPSAQSGANEDPEIKLERPPRKRRWISN</sequence>
<dbReference type="OrthoDB" id="1917198at2759"/>
<feature type="compositionally biased region" description="Basic and acidic residues" evidence="5">
    <location>
        <begin position="1336"/>
        <end position="1379"/>
    </location>
</feature>
<keyword evidence="3" id="KW-0507">mRNA processing</keyword>
<feature type="compositionally biased region" description="Basic and acidic residues" evidence="5">
    <location>
        <begin position="1071"/>
        <end position="1102"/>
    </location>
</feature>
<feature type="compositionally biased region" description="Polar residues" evidence="5">
    <location>
        <begin position="911"/>
        <end position="920"/>
    </location>
</feature>
<feature type="compositionally biased region" description="Basic and acidic residues" evidence="5">
    <location>
        <begin position="925"/>
        <end position="1029"/>
    </location>
</feature>
<feature type="region of interest" description="Disordered" evidence="5">
    <location>
        <begin position="1065"/>
        <end position="1148"/>
    </location>
</feature>
<dbReference type="PANTHER" id="PTHR36884">
    <property type="entry name" value="FIP1[III]-LIKE PROTEIN"/>
    <property type="match status" value="1"/>
</dbReference>
<dbReference type="Pfam" id="PF05182">
    <property type="entry name" value="Fip1"/>
    <property type="match status" value="1"/>
</dbReference>